<protein>
    <submittedName>
        <fullName evidence="1">Uncharacterized protein</fullName>
    </submittedName>
</protein>
<name>A0A645JFY8_9ZZZZ</name>
<dbReference type="AlphaFoldDB" id="A0A645JFY8"/>
<organism evidence="1">
    <name type="scientific">bioreactor metagenome</name>
    <dbReference type="NCBI Taxonomy" id="1076179"/>
    <lineage>
        <taxon>unclassified sequences</taxon>
        <taxon>metagenomes</taxon>
        <taxon>ecological metagenomes</taxon>
    </lineage>
</organism>
<evidence type="ECO:0000313" key="1">
    <source>
        <dbReference type="EMBL" id="MPN58513.1"/>
    </source>
</evidence>
<gene>
    <name evidence="1" type="ORF">SDC9_206218</name>
</gene>
<accession>A0A645JFY8</accession>
<proteinExistence type="predicted"/>
<dbReference type="EMBL" id="VSSQ01131288">
    <property type="protein sequence ID" value="MPN58513.1"/>
    <property type="molecule type" value="Genomic_DNA"/>
</dbReference>
<sequence length="102" mass="10711">MRLRWPAIVAKAFASESYNPIRFAVEIHAPLAVASGLSSVVTSNPIVEPTIWLKKGSLANPPEMPTASGIVLSSLLTAPRCSSNEQAIPSNTDLAISSLVIA</sequence>
<comment type="caution">
    <text evidence="1">The sequence shown here is derived from an EMBL/GenBank/DDBJ whole genome shotgun (WGS) entry which is preliminary data.</text>
</comment>
<reference evidence="1" key="1">
    <citation type="submission" date="2019-08" db="EMBL/GenBank/DDBJ databases">
        <authorList>
            <person name="Kucharzyk K."/>
            <person name="Murdoch R.W."/>
            <person name="Higgins S."/>
            <person name="Loffler F."/>
        </authorList>
    </citation>
    <scope>NUCLEOTIDE SEQUENCE</scope>
</reference>